<dbReference type="Proteomes" id="UP000184041">
    <property type="component" value="Unassembled WGS sequence"/>
</dbReference>
<dbReference type="AlphaFoldDB" id="A0A1M5JM20"/>
<name>A0A1M5JM20_9BACT</name>
<protein>
    <submittedName>
        <fullName evidence="2">Uncharacterized protein</fullName>
    </submittedName>
</protein>
<proteinExistence type="predicted"/>
<reference evidence="2 3" key="1">
    <citation type="submission" date="2016-11" db="EMBL/GenBank/DDBJ databases">
        <authorList>
            <person name="Jaros S."/>
            <person name="Januszkiewicz K."/>
            <person name="Wedrychowicz H."/>
        </authorList>
    </citation>
    <scope>NUCLEOTIDE SEQUENCE [LARGE SCALE GENOMIC DNA]</scope>
    <source>
        <strain evidence="2 3">DSM 21986</strain>
    </source>
</reference>
<gene>
    <name evidence="2" type="ORF">SAMN05443144_12753</name>
</gene>
<organism evidence="2 3">
    <name type="scientific">Fodinibius roseus</name>
    <dbReference type="NCBI Taxonomy" id="1194090"/>
    <lineage>
        <taxon>Bacteria</taxon>
        <taxon>Pseudomonadati</taxon>
        <taxon>Balneolota</taxon>
        <taxon>Balneolia</taxon>
        <taxon>Balneolales</taxon>
        <taxon>Balneolaceae</taxon>
        <taxon>Fodinibius</taxon>
    </lineage>
</organism>
<evidence type="ECO:0000313" key="2">
    <source>
        <dbReference type="EMBL" id="SHG41319.1"/>
    </source>
</evidence>
<keyword evidence="1" id="KW-0472">Membrane</keyword>
<feature type="transmembrane region" description="Helical" evidence="1">
    <location>
        <begin position="12"/>
        <end position="29"/>
    </location>
</feature>
<keyword evidence="3" id="KW-1185">Reference proteome</keyword>
<evidence type="ECO:0000313" key="3">
    <source>
        <dbReference type="Proteomes" id="UP000184041"/>
    </source>
</evidence>
<accession>A0A1M5JM20</accession>
<keyword evidence="1" id="KW-0812">Transmembrane</keyword>
<evidence type="ECO:0000256" key="1">
    <source>
        <dbReference type="SAM" id="Phobius"/>
    </source>
</evidence>
<sequence length="161" mass="18207">MSRRSGYIRFYVADYQFFKTLSIFFYLFLNKGLFILREPAVRQARCLLSSRTGTHPEPGGHSLRVRYPQAGFLPRQPVLLLSHYASATGGRGPAILQTGGRICPILSMMNNCWKRRNTLKTSTTTANGIRRLLSSSKNTLVGHPFAICKIRKFHRMSPLSS</sequence>
<dbReference type="EMBL" id="FQUS01000027">
    <property type="protein sequence ID" value="SHG41319.1"/>
    <property type="molecule type" value="Genomic_DNA"/>
</dbReference>
<keyword evidence="1" id="KW-1133">Transmembrane helix</keyword>